<name>Q01NM7_SOLUE</name>
<dbReference type="eggNOG" id="COG0464">
    <property type="taxonomic scope" value="Bacteria"/>
</dbReference>
<dbReference type="HOGENOM" id="CLU_029703_1_0_0"/>
<feature type="domain" description="AAA+ ATPase" evidence="1">
    <location>
        <begin position="159"/>
        <end position="342"/>
    </location>
</feature>
<dbReference type="Gene3D" id="3.40.50.300">
    <property type="entry name" value="P-loop containing nucleotide triphosphate hydrolases"/>
    <property type="match status" value="1"/>
</dbReference>
<proteinExistence type="predicted"/>
<dbReference type="EMBL" id="CP000473">
    <property type="protein sequence ID" value="ABJ88743.1"/>
    <property type="molecule type" value="Genomic_DNA"/>
</dbReference>
<gene>
    <name evidence="2" type="ordered locus">Acid_7847</name>
</gene>
<dbReference type="InterPro" id="IPR003593">
    <property type="entry name" value="AAA+_ATPase"/>
</dbReference>
<dbReference type="KEGG" id="sus:Acid_7847"/>
<dbReference type="STRING" id="234267.Acid_7847"/>
<dbReference type="SUPFAM" id="SSF52540">
    <property type="entry name" value="P-loop containing nucleoside triphosphate hydrolases"/>
    <property type="match status" value="1"/>
</dbReference>
<dbReference type="InterPro" id="IPR027417">
    <property type="entry name" value="P-loop_NTPase"/>
</dbReference>
<dbReference type="SMART" id="SM00382">
    <property type="entry name" value="AAA"/>
    <property type="match status" value="1"/>
</dbReference>
<evidence type="ECO:0000259" key="1">
    <source>
        <dbReference type="SMART" id="SM00382"/>
    </source>
</evidence>
<protein>
    <submittedName>
        <fullName evidence="2">AAA ATPase</fullName>
    </submittedName>
</protein>
<evidence type="ECO:0000313" key="2">
    <source>
        <dbReference type="EMBL" id="ABJ88743.1"/>
    </source>
</evidence>
<reference evidence="2" key="1">
    <citation type="submission" date="2006-10" db="EMBL/GenBank/DDBJ databases">
        <title>Complete sequence of Solibacter usitatus Ellin6076.</title>
        <authorList>
            <consortium name="US DOE Joint Genome Institute"/>
            <person name="Copeland A."/>
            <person name="Lucas S."/>
            <person name="Lapidus A."/>
            <person name="Barry K."/>
            <person name="Detter J.C."/>
            <person name="Glavina del Rio T."/>
            <person name="Hammon N."/>
            <person name="Israni S."/>
            <person name="Dalin E."/>
            <person name="Tice H."/>
            <person name="Pitluck S."/>
            <person name="Thompson L.S."/>
            <person name="Brettin T."/>
            <person name="Bruce D."/>
            <person name="Han C."/>
            <person name="Tapia R."/>
            <person name="Gilna P."/>
            <person name="Schmutz J."/>
            <person name="Larimer F."/>
            <person name="Land M."/>
            <person name="Hauser L."/>
            <person name="Kyrpides N."/>
            <person name="Mikhailova N."/>
            <person name="Janssen P.H."/>
            <person name="Kuske C.R."/>
            <person name="Richardson P."/>
        </authorList>
    </citation>
    <scope>NUCLEOTIDE SEQUENCE</scope>
    <source>
        <strain evidence="2">Ellin6076</strain>
    </source>
</reference>
<dbReference type="AlphaFoldDB" id="Q01NM7"/>
<accession>Q01NM7</accession>
<sequence length="428" mass="48280">MAASNAIPQIARQECWPVIPDRVEDLGIPRSVVADLILRYLWLHGTGTLGTLNETLKLSYPVLETMFHQFRNQQLLEVKGMTGNDYSFTLTAAGRAQASSRNEICQYVGPAPVSIQQYSKVVRAQAAKIRLSRESLRSAFDDLVLPDGLLDQLGPSLIGHQSLFLYGGTGNGKTSIAERILRIYHDAVVIPYAIEVDGHIISLFDPVVHRRLPLHDELLDPRWAVCERPCITVGGELSAPMLELRLDEATRVFISPCQMKANNGILIIDDFGRQMLAPRDLLNRWIVPLDRRVDYLTLSSGMKFQVPFELMVVFSTNLDPHDLADEAFLRRIQTKVMVDNVSAEVFDKIFQRVMQTQQVPTEPDCAPHLRMRCAEYTAKVLRACYPVDIYRLVKAISEYEGRPVRMTKVNIDRAVGLYFAKTQVPTDD</sequence>
<dbReference type="InParanoid" id="Q01NM7"/>
<organism evidence="2">
    <name type="scientific">Solibacter usitatus (strain Ellin6076)</name>
    <dbReference type="NCBI Taxonomy" id="234267"/>
    <lineage>
        <taxon>Bacteria</taxon>
        <taxon>Pseudomonadati</taxon>
        <taxon>Acidobacteriota</taxon>
        <taxon>Terriglobia</taxon>
        <taxon>Bryobacterales</taxon>
        <taxon>Solibacteraceae</taxon>
        <taxon>Candidatus Solibacter</taxon>
    </lineage>
</organism>